<gene>
    <name evidence="2" type="ORF">JDO7802_02537</name>
</gene>
<name>A0A0M6YLX1_9RHOB</name>
<sequence>MDPSDVPPEPAQQVARLFRSVPGKAIGDRDRVHRPGARAAQRDDLDLFLQQAVENTPGEGTMGTAALQRQRDPRTGHCTNDSARTAARPRSGPITATMKMSK</sequence>
<dbReference type="Proteomes" id="UP000049222">
    <property type="component" value="Unassembled WGS sequence"/>
</dbReference>
<dbReference type="AlphaFoldDB" id="A0A0M6YLX1"/>
<reference evidence="2 3" key="1">
    <citation type="submission" date="2015-07" db="EMBL/GenBank/DDBJ databases">
        <authorList>
            <person name="Noorani M."/>
        </authorList>
    </citation>
    <scope>NUCLEOTIDE SEQUENCE [LARGE SCALE GENOMIC DNA]</scope>
    <source>
        <strain evidence="2 3">CECT 7802</strain>
    </source>
</reference>
<evidence type="ECO:0000313" key="2">
    <source>
        <dbReference type="EMBL" id="CTQ50513.1"/>
    </source>
</evidence>
<organism evidence="2 3">
    <name type="scientific">Jannaschia donghaensis</name>
    <dbReference type="NCBI Taxonomy" id="420998"/>
    <lineage>
        <taxon>Bacteria</taxon>
        <taxon>Pseudomonadati</taxon>
        <taxon>Pseudomonadota</taxon>
        <taxon>Alphaproteobacteria</taxon>
        <taxon>Rhodobacterales</taxon>
        <taxon>Roseobacteraceae</taxon>
        <taxon>Jannaschia</taxon>
    </lineage>
</organism>
<feature type="region of interest" description="Disordered" evidence="1">
    <location>
        <begin position="19"/>
        <end position="42"/>
    </location>
</feature>
<accession>A0A0M6YLX1</accession>
<dbReference type="EMBL" id="CXSU01000012">
    <property type="protein sequence ID" value="CTQ50513.1"/>
    <property type="molecule type" value="Genomic_DNA"/>
</dbReference>
<evidence type="ECO:0000256" key="1">
    <source>
        <dbReference type="SAM" id="MobiDB-lite"/>
    </source>
</evidence>
<protein>
    <submittedName>
        <fullName evidence="2">Uncharacterized protein</fullName>
    </submittedName>
</protein>
<evidence type="ECO:0000313" key="3">
    <source>
        <dbReference type="Proteomes" id="UP000049222"/>
    </source>
</evidence>
<proteinExistence type="predicted"/>
<keyword evidence="3" id="KW-1185">Reference proteome</keyword>
<feature type="region of interest" description="Disordered" evidence="1">
    <location>
        <begin position="54"/>
        <end position="102"/>
    </location>
</feature>